<reference evidence="2 3" key="1">
    <citation type="journal article" date="2016" name="Nat. Commun.">
        <title>Thousands of microbial genomes shed light on interconnected biogeochemical processes in an aquifer system.</title>
        <authorList>
            <person name="Anantharaman K."/>
            <person name="Brown C.T."/>
            <person name="Hug L.A."/>
            <person name="Sharon I."/>
            <person name="Castelle C.J."/>
            <person name="Probst A.J."/>
            <person name="Thomas B.C."/>
            <person name="Singh A."/>
            <person name="Wilkins M.J."/>
            <person name="Karaoz U."/>
            <person name="Brodie E.L."/>
            <person name="Williams K.H."/>
            <person name="Hubbard S.S."/>
            <person name="Banfield J.F."/>
        </authorList>
    </citation>
    <scope>NUCLEOTIDE SEQUENCE [LARGE SCALE GENOMIC DNA]</scope>
</reference>
<dbReference type="EMBL" id="MHCH01000036">
    <property type="protein sequence ID" value="OGY16992.1"/>
    <property type="molecule type" value="Genomic_DNA"/>
</dbReference>
<dbReference type="CDD" id="cd05254">
    <property type="entry name" value="dTDP_HR_like_SDR_e"/>
    <property type="match status" value="1"/>
</dbReference>
<comment type="caution">
    <text evidence="2">The sequence shown here is derived from an EMBL/GenBank/DDBJ whole genome shotgun (WGS) entry which is preliminary data.</text>
</comment>
<protein>
    <recommendedName>
        <fullName evidence="1">RmlD-like substrate binding domain-containing protein</fullName>
    </recommendedName>
</protein>
<dbReference type="InterPro" id="IPR036291">
    <property type="entry name" value="NAD(P)-bd_dom_sf"/>
</dbReference>
<dbReference type="PANTHER" id="PTHR43242:SF1">
    <property type="entry name" value="NAD(P)-BINDING ROSSMANN-FOLD SUPERFAMILY PROTEIN"/>
    <property type="match status" value="1"/>
</dbReference>
<dbReference type="AlphaFoldDB" id="A0A1G1VNL9"/>
<name>A0A1G1VNL9_9BACT</name>
<accession>A0A1G1VNL9</accession>
<dbReference type="Proteomes" id="UP000177324">
    <property type="component" value="Unassembled WGS sequence"/>
</dbReference>
<evidence type="ECO:0000259" key="1">
    <source>
        <dbReference type="Pfam" id="PF04321"/>
    </source>
</evidence>
<evidence type="ECO:0000313" key="2">
    <source>
        <dbReference type="EMBL" id="OGY16992.1"/>
    </source>
</evidence>
<dbReference type="Gene3D" id="3.90.25.10">
    <property type="entry name" value="UDP-galactose 4-epimerase, domain 1"/>
    <property type="match status" value="1"/>
</dbReference>
<dbReference type="PANTHER" id="PTHR43242">
    <property type="entry name" value="NAD(P)-BINDING ROSSMANN-FOLD SUPERFAMILY PROTEIN"/>
    <property type="match status" value="1"/>
</dbReference>
<sequence>MKILVAGASGLLGSNLMYSLEQTGHQLYYTVNQDNVSFKGTKIKADLSSDWDKPWRYKYDVIINAVGLTDVDKCEREPDLSYAINTQIPEKLARYCRENKCRLIHVSTDQIFDGKLNQYDENSIPKPINVYGKNKLAAEQKIKQVMRYNYLILRTNFFGINCLSKQSLSEWVVDSLKQGGQVNMFTDVYFSPLLVNTLVLLMQQCIEQDLTGLYDCTGDSRISKYNFGVLLKTMLDLPGEVKPISVKQANLYAARPGNMYLDNTRIKQALGWGGLKIEDEVSALGKLYLNNYPAQLKARCVKN</sequence>
<evidence type="ECO:0000313" key="3">
    <source>
        <dbReference type="Proteomes" id="UP000177324"/>
    </source>
</evidence>
<dbReference type="Gene3D" id="3.40.50.720">
    <property type="entry name" value="NAD(P)-binding Rossmann-like Domain"/>
    <property type="match status" value="1"/>
</dbReference>
<feature type="domain" description="RmlD-like substrate binding" evidence="1">
    <location>
        <begin position="1"/>
        <end position="271"/>
    </location>
</feature>
<dbReference type="STRING" id="1797589.A2784_04100"/>
<dbReference type="SUPFAM" id="SSF51735">
    <property type="entry name" value="NAD(P)-binding Rossmann-fold domains"/>
    <property type="match status" value="1"/>
</dbReference>
<proteinExistence type="predicted"/>
<gene>
    <name evidence="2" type="ORF">A2784_04100</name>
</gene>
<organism evidence="2 3">
    <name type="scientific">Candidatus Chisholmbacteria bacterium RIFCSPHIGHO2_01_FULL_48_12</name>
    <dbReference type="NCBI Taxonomy" id="1797589"/>
    <lineage>
        <taxon>Bacteria</taxon>
        <taxon>Candidatus Chisholmiibacteriota</taxon>
    </lineage>
</organism>
<dbReference type="InterPro" id="IPR029903">
    <property type="entry name" value="RmlD-like-bd"/>
</dbReference>
<dbReference type="Pfam" id="PF04321">
    <property type="entry name" value="RmlD_sub_bind"/>
    <property type="match status" value="1"/>
</dbReference>